<feature type="chain" id="PRO_5008680883" evidence="2">
    <location>
        <begin position="24"/>
        <end position="282"/>
    </location>
</feature>
<reference evidence="4 5" key="1">
    <citation type="submission" date="2016-07" db="EMBL/GenBank/DDBJ databases">
        <authorList>
            <person name="Lefevre C.T."/>
        </authorList>
    </citation>
    <scope>NUCLEOTIDE SEQUENCE [LARGE SCALE GENOMIC DNA]</scope>
    <source>
        <strain evidence="4">PR1</strain>
    </source>
</reference>
<dbReference type="SMART" id="SM00062">
    <property type="entry name" value="PBPb"/>
    <property type="match status" value="1"/>
</dbReference>
<gene>
    <name evidence="4" type="ORF">MTBPR1_80071</name>
</gene>
<sequence>MKYSTLAFLLFGIVLFKSAASFAEEKPLKICTESWPPYYALKDDQGEAQGIAVDIAKEIAQRLNRPLSFDIIPFNRCLAGVEKGGYDGIVGVTPYDEGVIVGKNHALFWVMTAYVHSADPIERFTSLDDFNGKTWLKIDTYEYPEEISNFKGWNVMNFRDKSDTQEDDYRGFMMVHHKRADVYLEDYFWAQNALKDKSYAVRALMPPVMVDPQYVGFSEKNKPLAVLWDKNLGRLLAEGTVDKIYKNWTGQTLKEFADKFGVENPAGNVNITTGVTRLGNGV</sequence>
<protein>
    <submittedName>
        <fullName evidence="4">Putative ABC transporter, substrate-binding protein, family 3</fullName>
    </submittedName>
</protein>
<dbReference type="PANTHER" id="PTHR35936:SF6">
    <property type="entry name" value="AMINO ACID ABC TRANSPORTER SUBSTRATE-BINDING PAAT FAMILY PROTEIN"/>
    <property type="match status" value="1"/>
</dbReference>
<feature type="signal peptide" evidence="2">
    <location>
        <begin position="1"/>
        <end position="23"/>
    </location>
</feature>
<dbReference type="OrthoDB" id="9814231at2"/>
<dbReference type="RefSeq" id="WP_069190022.1">
    <property type="nucleotide sequence ID" value="NZ_FLYE01000047.1"/>
</dbReference>
<name>A0A1C3RL86_9PROT</name>
<dbReference type="Gene3D" id="3.40.190.10">
    <property type="entry name" value="Periplasmic binding protein-like II"/>
    <property type="match status" value="2"/>
</dbReference>
<proteinExistence type="predicted"/>
<dbReference type="STRING" id="1867952.MTBPR1_80071"/>
<accession>A0A1C3RL86</accession>
<dbReference type="AlphaFoldDB" id="A0A1C3RL86"/>
<dbReference type="SUPFAM" id="SSF53850">
    <property type="entry name" value="Periplasmic binding protein-like II"/>
    <property type="match status" value="1"/>
</dbReference>
<evidence type="ECO:0000313" key="4">
    <source>
        <dbReference type="EMBL" id="SCA58017.1"/>
    </source>
</evidence>
<dbReference type="EMBL" id="FLYE01000047">
    <property type="protein sequence ID" value="SCA58017.1"/>
    <property type="molecule type" value="Genomic_DNA"/>
</dbReference>
<dbReference type="Proteomes" id="UP000231658">
    <property type="component" value="Unassembled WGS sequence"/>
</dbReference>
<evidence type="ECO:0000259" key="3">
    <source>
        <dbReference type="SMART" id="SM00062"/>
    </source>
</evidence>
<evidence type="ECO:0000313" key="5">
    <source>
        <dbReference type="Proteomes" id="UP000231658"/>
    </source>
</evidence>
<dbReference type="Pfam" id="PF00497">
    <property type="entry name" value="SBP_bac_3"/>
    <property type="match status" value="1"/>
</dbReference>
<keyword evidence="1 2" id="KW-0732">Signal</keyword>
<dbReference type="PANTHER" id="PTHR35936">
    <property type="entry name" value="MEMBRANE-BOUND LYTIC MUREIN TRANSGLYCOSYLASE F"/>
    <property type="match status" value="1"/>
</dbReference>
<evidence type="ECO:0000256" key="1">
    <source>
        <dbReference type="ARBA" id="ARBA00022729"/>
    </source>
</evidence>
<organism evidence="4 5">
    <name type="scientific">Candidatus Terasakiella magnetica</name>
    <dbReference type="NCBI Taxonomy" id="1867952"/>
    <lineage>
        <taxon>Bacteria</taxon>
        <taxon>Pseudomonadati</taxon>
        <taxon>Pseudomonadota</taxon>
        <taxon>Alphaproteobacteria</taxon>
        <taxon>Rhodospirillales</taxon>
        <taxon>Terasakiellaceae</taxon>
        <taxon>Terasakiella</taxon>
    </lineage>
</organism>
<evidence type="ECO:0000256" key="2">
    <source>
        <dbReference type="SAM" id="SignalP"/>
    </source>
</evidence>
<keyword evidence="5" id="KW-1185">Reference proteome</keyword>
<feature type="domain" description="Solute-binding protein family 3/N-terminal" evidence="3">
    <location>
        <begin position="27"/>
        <end position="252"/>
    </location>
</feature>
<dbReference type="InterPro" id="IPR001638">
    <property type="entry name" value="Solute-binding_3/MltF_N"/>
</dbReference>